<comment type="pathway">
    <text evidence="1 7">Cell wall biogenesis; peptidoglycan biosynthesis.</text>
</comment>
<dbReference type="Gene3D" id="2.40.440.10">
    <property type="entry name" value="L,D-transpeptidase catalytic domain-like"/>
    <property type="match status" value="1"/>
</dbReference>
<organism evidence="10 11">
    <name type="scientific">Salinimicrobium catena</name>
    <dbReference type="NCBI Taxonomy" id="390640"/>
    <lineage>
        <taxon>Bacteria</taxon>
        <taxon>Pseudomonadati</taxon>
        <taxon>Bacteroidota</taxon>
        <taxon>Flavobacteriia</taxon>
        <taxon>Flavobacteriales</taxon>
        <taxon>Flavobacteriaceae</taxon>
        <taxon>Salinimicrobium</taxon>
    </lineage>
</organism>
<keyword evidence="4 7" id="KW-0133">Cell shape</keyword>
<evidence type="ECO:0000256" key="5">
    <source>
        <dbReference type="ARBA" id="ARBA00022984"/>
    </source>
</evidence>
<keyword evidence="8" id="KW-0812">Transmembrane</keyword>
<dbReference type="Proteomes" id="UP000199448">
    <property type="component" value="Unassembled WGS sequence"/>
</dbReference>
<evidence type="ECO:0000313" key="10">
    <source>
        <dbReference type="EMBL" id="SEF05893.1"/>
    </source>
</evidence>
<dbReference type="PANTHER" id="PTHR30582">
    <property type="entry name" value="L,D-TRANSPEPTIDASE"/>
    <property type="match status" value="1"/>
</dbReference>
<dbReference type="STRING" id="390640.SAMN04488034_10686"/>
<evidence type="ECO:0000256" key="7">
    <source>
        <dbReference type="PROSITE-ProRule" id="PRU01373"/>
    </source>
</evidence>
<keyword evidence="5 7" id="KW-0573">Peptidoglycan synthesis</keyword>
<protein>
    <submittedName>
        <fullName evidence="10">L,D-transpeptidase catalytic domain</fullName>
    </submittedName>
</protein>
<dbReference type="InterPro" id="IPR050979">
    <property type="entry name" value="LD-transpeptidase"/>
</dbReference>
<dbReference type="InterPro" id="IPR005490">
    <property type="entry name" value="LD_TPept_cat_dom"/>
</dbReference>
<evidence type="ECO:0000256" key="4">
    <source>
        <dbReference type="ARBA" id="ARBA00022960"/>
    </source>
</evidence>
<keyword evidence="6 7" id="KW-0961">Cell wall biogenesis/degradation</keyword>
<comment type="similarity">
    <text evidence="2">Belongs to the YkuD family.</text>
</comment>
<feature type="domain" description="L,D-TPase catalytic" evidence="9">
    <location>
        <begin position="174"/>
        <end position="297"/>
    </location>
</feature>
<dbReference type="Pfam" id="PF03734">
    <property type="entry name" value="YkuD"/>
    <property type="match status" value="1"/>
</dbReference>
<gene>
    <name evidence="10" type="ORF">SAMN04488034_10686</name>
</gene>
<dbReference type="UniPathway" id="UPA00219"/>
<dbReference type="GO" id="GO:0008360">
    <property type="term" value="P:regulation of cell shape"/>
    <property type="evidence" value="ECO:0007669"/>
    <property type="project" value="UniProtKB-UniRule"/>
</dbReference>
<proteinExistence type="inferred from homology"/>
<dbReference type="InterPro" id="IPR038063">
    <property type="entry name" value="Transpep_catalytic_dom"/>
</dbReference>
<keyword evidence="8" id="KW-1133">Transmembrane helix</keyword>
<reference evidence="10 11" key="1">
    <citation type="submission" date="2016-10" db="EMBL/GenBank/DDBJ databases">
        <authorList>
            <person name="de Groot N.N."/>
        </authorList>
    </citation>
    <scope>NUCLEOTIDE SEQUENCE [LARGE SCALE GENOMIC DNA]</scope>
    <source>
        <strain evidence="10 11">DSM 23553</strain>
    </source>
</reference>
<dbReference type="GO" id="GO:0005576">
    <property type="term" value="C:extracellular region"/>
    <property type="evidence" value="ECO:0007669"/>
    <property type="project" value="TreeGrafter"/>
</dbReference>
<dbReference type="GO" id="GO:0018104">
    <property type="term" value="P:peptidoglycan-protein cross-linking"/>
    <property type="evidence" value="ECO:0007669"/>
    <property type="project" value="TreeGrafter"/>
</dbReference>
<dbReference type="AlphaFoldDB" id="A0A1H5NW29"/>
<evidence type="ECO:0000256" key="8">
    <source>
        <dbReference type="SAM" id="Phobius"/>
    </source>
</evidence>
<evidence type="ECO:0000259" key="9">
    <source>
        <dbReference type="PROSITE" id="PS52029"/>
    </source>
</evidence>
<name>A0A1H5NW29_9FLAO</name>
<evidence type="ECO:0000256" key="1">
    <source>
        <dbReference type="ARBA" id="ARBA00004752"/>
    </source>
</evidence>
<dbReference type="SUPFAM" id="SSF141523">
    <property type="entry name" value="L,D-transpeptidase catalytic domain-like"/>
    <property type="match status" value="1"/>
</dbReference>
<keyword evidence="11" id="KW-1185">Reference proteome</keyword>
<feature type="active site" description="Proton donor/acceptor" evidence="7">
    <location>
        <position position="247"/>
    </location>
</feature>
<evidence type="ECO:0000313" key="11">
    <source>
        <dbReference type="Proteomes" id="UP000199448"/>
    </source>
</evidence>
<evidence type="ECO:0000256" key="2">
    <source>
        <dbReference type="ARBA" id="ARBA00005992"/>
    </source>
</evidence>
<dbReference type="EMBL" id="FNUG01000006">
    <property type="protein sequence ID" value="SEF05893.1"/>
    <property type="molecule type" value="Genomic_DNA"/>
</dbReference>
<dbReference type="GO" id="GO:0071555">
    <property type="term" value="P:cell wall organization"/>
    <property type="evidence" value="ECO:0007669"/>
    <property type="project" value="UniProtKB-UniRule"/>
</dbReference>
<evidence type="ECO:0000256" key="6">
    <source>
        <dbReference type="ARBA" id="ARBA00023316"/>
    </source>
</evidence>
<sequence length="364" mass="42004">MKNIRIFYQSFGASLTVNRINSYNLSVYKLINLIKIYTVDKDLTYRFFNALIILAVVTFVIFSCDTGATEMKQQEHPSKEEVKDTVLNASPVKKKEPEIIMTYKVDSLPTRAVVDSFKNRFSREEQHLIFALNRMDAWRLDAGDKLVIPDTLTGDLMDYSPFPKQLEILDSIPKTVLINQRIQGIALYEGAKLVRWGPVSSGKRSTPTPNGLFYGNYKARKKVSTINPDWLMPYYFNFMNFEGVGVHEYSMPGYPASHACVRLRKEDATYVYDWAQQWKLDKRGQVIERNGTPFMVFGKYDYENPFPWLKMAEDPKNNFLTPAERDTLKNYVAKYFKDERNFAKPEPPAGEIALPLGTEIETIQ</sequence>
<dbReference type="GO" id="GO:0016740">
    <property type="term" value="F:transferase activity"/>
    <property type="evidence" value="ECO:0007669"/>
    <property type="project" value="UniProtKB-KW"/>
</dbReference>
<keyword evidence="8" id="KW-0472">Membrane</keyword>
<feature type="transmembrane region" description="Helical" evidence="8">
    <location>
        <begin position="43"/>
        <end position="62"/>
    </location>
</feature>
<feature type="active site" description="Nucleophile" evidence="7">
    <location>
        <position position="260"/>
    </location>
</feature>
<dbReference type="PANTHER" id="PTHR30582:SF2">
    <property type="entry name" value="L,D-TRANSPEPTIDASE YCIB-RELATED"/>
    <property type="match status" value="1"/>
</dbReference>
<dbReference type="PROSITE" id="PS52029">
    <property type="entry name" value="LD_TPASE"/>
    <property type="match status" value="1"/>
</dbReference>
<dbReference type="GO" id="GO:0071972">
    <property type="term" value="F:peptidoglycan L,D-transpeptidase activity"/>
    <property type="evidence" value="ECO:0007669"/>
    <property type="project" value="TreeGrafter"/>
</dbReference>
<accession>A0A1H5NW29</accession>
<keyword evidence="3" id="KW-0808">Transferase</keyword>
<dbReference type="CDD" id="cd16913">
    <property type="entry name" value="YkuD_like"/>
    <property type="match status" value="1"/>
</dbReference>
<evidence type="ECO:0000256" key="3">
    <source>
        <dbReference type="ARBA" id="ARBA00022679"/>
    </source>
</evidence>